<proteinExistence type="predicted"/>
<dbReference type="EMBL" id="JACHGN010000001">
    <property type="protein sequence ID" value="MBB5130540.1"/>
    <property type="molecule type" value="Genomic_DNA"/>
</dbReference>
<dbReference type="AlphaFoldDB" id="A0A840NZF9"/>
<evidence type="ECO:0000313" key="2">
    <source>
        <dbReference type="Proteomes" id="UP000578449"/>
    </source>
</evidence>
<name>A0A840NZF9_9ACTN</name>
<comment type="caution">
    <text evidence="1">The sequence shown here is derived from an EMBL/GenBank/DDBJ whole genome shotgun (WGS) entry which is preliminary data.</text>
</comment>
<dbReference type="RefSeq" id="WP_185047415.1">
    <property type="nucleotide sequence ID" value="NZ_BAABIX010000006.1"/>
</dbReference>
<dbReference type="Proteomes" id="UP000578449">
    <property type="component" value="Unassembled WGS sequence"/>
</dbReference>
<protein>
    <recommendedName>
        <fullName evidence="3">Phage tail protein</fullName>
    </recommendedName>
</protein>
<keyword evidence="2" id="KW-1185">Reference proteome</keyword>
<gene>
    <name evidence="1" type="ORF">HNP84_000228</name>
</gene>
<organism evidence="1 2">
    <name type="scientific">Thermocatellispora tengchongensis</name>
    <dbReference type="NCBI Taxonomy" id="1073253"/>
    <lineage>
        <taxon>Bacteria</taxon>
        <taxon>Bacillati</taxon>
        <taxon>Actinomycetota</taxon>
        <taxon>Actinomycetes</taxon>
        <taxon>Streptosporangiales</taxon>
        <taxon>Streptosporangiaceae</taxon>
        <taxon>Thermocatellispora</taxon>
    </lineage>
</organism>
<evidence type="ECO:0000313" key="1">
    <source>
        <dbReference type="EMBL" id="MBB5130540.1"/>
    </source>
</evidence>
<reference evidence="1 2" key="1">
    <citation type="submission" date="2020-08" db="EMBL/GenBank/DDBJ databases">
        <title>Genomic Encyclopedia of Type Strains, Phase IV (KMG-IV): sequencing the most valuable type-strain genomes for metagenomic binning, comparative biology and taxonomic classification.</title>
        <authorList>
            <person name="Goeker M."/>
        </authorList>
    </citation>
    <scope>NUCLEOTIDE SEQUENCE [LARGE SCALE GENOMIC DNA]</scope>
    <source>
        <strain evidence="1 2">DSM 45615</strain>
    </source>
</reference>
<accession>A0A840NZF9</accession>
<sequence length="134" mass="13824">MAVLALTNEYVEINGVNLSDRVRAGTLTVEAAQLDPTAMGDGWTRVTGGLKSGQLAIEFIDDFAAGEVDATLWPLFGTVVPFEVRPTADAVGVGNPSYTGEVFIAQHVVGGSIGELAAKSVTYPTSGPVARATA</sequence>
<evidence type="ECO:0008006" key="3">
    <source>
        <dbReference type="Google" id="ProtNLM"/>
    </source>
</evidence>